<keyword evidence="4" id="KW-0227">DNA damage</keyword>
<dbReference type="InterPro" id="IPR008984">
    <property type="entry name" value="SMAD_FHA_dom_sf"/>
</dbReference>
<dbReference type="Pfam" id="PF00498">
    <property type="entry name" value="FHA"/>
    <property type="match status" value="1"/>
</dbReference>
<comment type="subcellular location">
    <subcellularLocation>
        <location evidence="2">Chromosome</location>
    </subcellularLocation>
    <subcellularLocation>
        <location evidence="1">Nucleus</location>
    </subcellularLocation>
</comment>
<keyword evidence="7" id="KW-0131">Cell cycle</keyword>
<dbReference type="InterPro" id="IPR000253">
    <property type="entry name" value="FHA_dom"/>
</dbReference>
<evidence type="ECO:0000256" key="7">
    <source>
        <dbReference type="ARBA" id="ARBA00023306"/>
    </source>
</evidence>
<dbReference type="InterPro" id="IPR032429">
    <property type="entry name" value="Nibrin_BRCT2"/>
</dbReference>
<dbReference type="GO" id="GO:0030870">
    <property type="term" value="C:Mre11 complex"/>
    <property type="evidence" value="ECO:0007669"/>
    <property type="project" value="InterPro"/>
</dbReference>
<dbReference type="SUPFAM" id="SSF52113">
    <property type="entry name" value="BRCT domain"/>
    <property type="match status" value="1"/>
</dbReference>
<evidence type="ECO:0000259" key="10">
    <source>
        <dbReference type="PROSITE" id="PS50006"/>
    </source>
</evidence>
<accession>A0AAD5EDI3</accession>
<sequence length="710" mass="80024">MWLLNEIKNGQETGQQRLLYPGKTYTVGRRDSTITIEDDKSVSRKHATVVVESTDYETGLQNVLNPSKRCSVTVRDEGAKYGTFVNTSKVSPHQPHELRDNDVIKFGTLTSLWRLTWFPVVICCSGLRSAEKEQIYRAALELDIKISKAWVSDICTHLYMKETRPTEKALLAIADLCPIISLSWIERMRENKDSTNFHFPPVEEHQPPLNAVCDNVPERPNFLPMPRRKTVFTDTTFYVFSEEQYYRIHPLVSKCGGDIVHCEFNISPWDSQESIQQLIAKDMGSNIIYPQSDPNESYDAYHTRWKILFAACHRLGERLIAEVEVGWAVVFGTTDVYCNKYAPEPIEITSQPNEESRSKVTSTIAKGQESISSNAARLQSSFASDISTPVVRSRPPAPPSWVLGDIEGDVEPDTPERHAILSKRRHIDVTEATESNSTATVAANGAKTKHGTSNRNLNAFLDAMFDDLDEVEEIPPANLSPVQSEPLQIDEAPAMNADMPKSSASRNVHIDEHNQQIEDQSVHIRQKVASLADVNRQPWEASSDEGERGIEAQVAPEVTRAISGEELIVQEDENMEPNETEDTIVALIKEKQQSFRAAARRSREVAAEADEAFVPSATEQYSTIVVQSLVKAPPTASSTRTVQADDSVVNYKRFRKTARPQHNEMSYIRMLPHDEMQLAMQEVYWLQRDQPQRRQITRPGSQGGEKLTFD</sequence>
<dbReference type="GO" id="GO:0007095">
    <property type="term" value="P:mitotic G2 DNA damage checkpoint signaling"/>
    <property type="evidence" value="ECO:0007669"/>
    <property type="project" value="InterPro"/>
</dbReference>
<keyword evidence="6" id="KW-0539">Nucleus</keyword>
<protein>
    <recommendedName>
        <fullName evidence="10">FHA domain-containing protein</fullName>
    </recommendedName>
</protein>
<evidence type="ECO:0000256" key="1">
    <source>
        <dbReference type="ARBA" id="ARBA00004123"/>
    </source>
</evidence>
<dbReference type="Gene3D" id="3.40.50.10980">
    <property type="entry name" value="Nibrin, BRCT2 domain"/>
    <property type="match status" value="1"/>
</dbReference>
<dbReference type="Proteomes" id="UP001206595">
    <property type="component" value="Unassembled WGS sequence"/>
</dbReference>
<dbReference type="PROSITE" id="PS50006">
    <property type="entry name" value="FHA_DOMAIN"/>
    <property type="match status" value="1"/>
</dbReference>
<dbReference type="PANTHER" id="PTHR12162">
    <property type="entry name" value="NIBRIN-RELATED"/>
    <property type="match status" value="1"/>
</dbReference>
<dbReference type="RefSeq" id="XP_051445965.1">
    <property type="nucleotide sequence ID" value="XM_051588090.1"/>
</dbReference>
<dbReference type="Gene3D" id="2.60.200.20">
    <property type="match status" value="1"/>
</dbReference>
<evidence type="ECO:0000256" key="6">
    <source>
        <dbReference type="ARBA" id="ARBA00023242"/>
    </source>
</evidence>
<dbReference type="GO" id="GO:0003684">
    <property type="term" value="F:damaged DNA binding"/>
    <property type="evidence" value="ECO:0007669"/>
    <property type="project" value="TreeGrafter"/>
</dbReference>
<dbReference type="InterPro" id="IPR036420">
    <property type="entry name" value="BRCT_dom_sf"/>
</dbReference>
<keyword evidence="12" id="KW-1185">Reference proteome</keyword>
<reference evidence="11" key="2">
    <citation type="journal article" date="2022" name="Proc. Natl. Acad. Sci. U.S.A.">
        <title>Diploid-dominant life cycles characterize the early evolution of Fungi.</title>
        <authorList>
            <person name="Amses K.R."/>
            <person name="Simmons D.R."/>
            <person name="Longcore J.E."/>
            <person name="Mondo S.J."/>
            <person name="Seto K."/>
            <person name="Jeronimo G.H."/>
            <person name="Bonds A.E."/>
            <person name="Quandt C.A."/>
            <person name="Davis W.J."/>
            <person name="Chang Y."/>
            <person name="Federici B.A."/>
            <person name="Kuo A."/>
            <person name="LaButti K."/>
            <person name="Pangilinan J."/>
            <person name="Andreopoulos W."/>
            <person name="Tritt A."/>
            <person name="Riley R."/>
            <person name="Hundley H."/>
            <person name="Johnson J."/>
            <person name="Lipzen A."/>
            <person name="Barry K."/>
            <person name="Lang B.F."/>
            <person name="Cuomo C.A."/>
            <person name="Buchler N.E."/>
            <person name="Grigoriev I.V."/>
            <person name="Spatafora J.W."/>
            <person name="Stajich J.E."/>
            <person name="James T.Y."/>
        </authorList>
    </citation>
    <scope>NUCLEOTIDE SEQUENCE</scope>
    <source>
        <strain evidence="11">AG</strain>
    </source>
</reference>
<dbReference type="FunFam" id="2.60.200.20:FF:000017">
    <property type="entry name" value="Nibrin"/>
    <property type="match status" value="1"/>
</dbReference>
<dbReference type="Gene3D" id="3.40.50.10190">
    <property type="entry name" value="BRCT domain"/>
    <property type="match status" value="1"/>
</dbReference>
<dbReference type="GO" id="GO:0000724">
    <property type="term" value="P:double-strand break repair via homologous recombination"/>
    <property type="evidence" value="ECO:0007669"/>
    <property type="project" value="TreeGrafter"/>
</dbReference>
<reference evidence="11" key="1">
    <citation type="submission" date="2021-06" db="EMBL/GenBank/DDBJ databases">
        <authorList>
            <consortium name="DOE Joint Genome Institute"/>
            <person name="Mondo S.J."/>
            <person name="Amses K.R."/>
            <person name="Simmons D.R."/>
            <person name="Longcore J.E."/>
            <person name="Seto K."/>
            <person name="Alves G.H."/>
            <person name="Bonds A.E."/>
            <person name="Quandt C.A."/>
            <person name="Davis W.J."/>
            <person name="Chang Y."/>
            <person name="Letcher P.M."/>
            <person name="Powell M.J."/>
            <person name="Kuo A."/>
            <person name="Labutti K."/>
            <person name="Pangilinan J."/>
            <person name="Andreopoulos W."/>
            <person name="Tritt A."/>
            <person name="Riley R."/>
            <person name="Hundley H."/>
            <person name="Johnson J."/>
            <person name="Lipzen A."/>
            <person name="Barry K."/>
            <person name="Berbee M.L."/>
            <person name="Buchler N.E."/>
            <person name="Grigoriev I.V."/>
            <person name="Spatafora J.W."/>
            <person name="Stajich J.E."/>
            <person name="James T.Y."/>
        </authorList>
    </citation>
    <scope>NUCLEOTIDE SEQUENCE</scope>
    <source>
        <strain evidence="11">AG</strain>
    </source>
</reference>
<dbReference type="PANTHER" id="PTHR12162:SF0">
    <property type="entry name" value="NIBRIN"/>
    <property type="match status" value="1"/>
</dbReference>
<comment type="caution">
    <text evidence="11">The sequence shown here is derived from an EMBL/GenBank/DDBJ whole genome shotgun (WGS) entry which is preliminary data.</text>
</comment>
<organism evidence="11 12">
    <name type="scientific">Umbelopsis ramanniana AG</name>
    <dbReference type="NCBI Taxonomy" id="1314678"/>
    <lineage>
        <taxon>Eukaryota</taxon>
        <taxon>Fungi</taxon>
        <taxon>Fungi incertae sedis</taxon>
        <taxon>Mucoromycota</taxon>
        <taxon>Mucoromycotina</taxon>
        <taxon>Umbelopsidomycetes</taxon>
        <taxon>Umbelopsidales</taxon>
        <taxon>Umbelopsidaceae</taxon>
        <taxon>Umbelopsis</taxon>
    </lineage>
</organism>
<evidence type="ECO:0000256" key="4">
    <source>
        <dbReference type="ARBA" id="ARBA00022763"/>
    </source>
</evidence>
<feature type="region of interest" description="Disordered" evidence="9">
    <location>
        <begin position="691"/>
        <end position="710"/>
    </location>
</feature>
<dbReference type="GeneID" id="75913435"/>
<evidence type="ECO:0000256" key="8">
    <source>
        <dbReference type="ARBA" id="ARBA00044757"/>
    </source>
</evidence>
<dbReference type="SMART" id="SM00240">
    <property type="entry name" value="FHA"/>
    <property type="match status" value="1"/>
</dbReference>
<evidence type="ECO:0000256" key="2">
    <source>
        <dbReference type="ARBA" id="ARBA00004286"/>
    </source>
</evidence>
<keyword evidence="5" id="KW-0234">DNA repair</keyword>
<dbReference type="GO" id="GO:0005694">
    <property type="term" value="C:chromosome"/>
    <property type="evidence" value="ECO:0007669"/>
    <property type="project" value="UniProtKB-SubCell"/>
</dbReference>
<gene>
    <name evidence="11" type="ORF">K450DRAFT_235455</name>
</gene>
<evidence type="ECO:0000313" key="11">
    <source>
        <dbReference type="EMBL" id="KAI8580961.1"/>
    </source>
</evidence>
<evidence type="ECO:0000256" key="3">
    <source>
        <dbReference type="ARBA" id="ARBA00022454"/>
    </source>
</evidence>
<dbReference type="EMBL" id="MU620909">
    <property type="protein sequence ID" value="KAI8580961.1"/>
    <property type="molecule type" value="Genomic_DNA"/>
</dbReference>
<dbReference type="CDD" id="cd22667">
    <property type="entry name" value="FHA_NBN"/>
    <property type="match status" value="1"/>
</dbReference>
<dbReference type="SUPFAM" id="SSF49879">
    <property type="entry name" value="SMAD/FHA domain"/>
    <property type="match status" value="1"/>
</dbReference>
<comment type="similarity">
    <text evidence="8">Belongs to the Nibrin family.</text>
</comment>
<evidence type="ECO:0000313" key="12">
    <source>
        <dbReference type="Proteomes" id="UP001206595"/>
    </source>
</evidence>
<proteinExistence type="inferred from homology"/>
<dbReference type="AlphaFoldDB" id="A0AAD5EDI3"/>
<evidence type="ECO:0000256" key="5">
    <source>
        <dbReference type="ARBA" id="ARBA00023204"/>
    </source>
</evidence>
<keyword evidence="3" id="KW-0158">Chromosome</keyword>
<dbReference type="InterPro" id="IPR040227">
    <property type="entry name" value="Nibrin-rel"/>
</dbReference>
<dbReference type="Pfam" id="PF16508">
    <property type="entry name" value="NIBRIN_BRCT_II"/>
    <property type="match status" value="1"/>
</dbReference>
<name>A0AAD5EDI3_UMBRA</name>
<evidence type="ECO:0000256" key="9">
    <source>
        <dbReference type="SAM" id="MobiDB-lite"/>
    </source>
</evidence>
<dbReference type="CDD" id="cd17741">
    <property type="entry name" value="BRCT_nibrin"/>
    <property type="match status" value="1"/>
</dbReference>
<feature type="domain" description="FHA" evidence="10">
    <location>
        <begin position="25"/>
        <end position="90"/>
    </location>
</feature>
<dbReference type="InterPro" id="IPR043014">
    <property type="entry name" value="Nibrin_BRCT2_sf"/>
</dbReference>